<dbReference type="Pfam" id="PF06258">
    <property type="entry name" value="Mito_fiss_Elm1"/>
    <property type="match status" value="1"/>
</dbReference>
<gene>
    <name evidence="1" type="ORF">METZ01_LOCUS142332</name>
</gene>
<dbReference type="PANTHER" id="PTHR33986">
    <property type="entry name" value="OS02G0535700 PROTEIN"/>
    <property type="match status" value="1"/>
</dbReference>
<evidence type="ECO:0008006" key="2">
    <source>
        <dbReference type="Google" id="ProtNLM"/>
    </source>
</evidence>
<protein>
    <recommendedName>
        <fullName evidence="2">Nucleoside-diphosphate sugar epimerase</fullName>
    </recommendedName>
</protein>
<dbReference type="EMBL" id="UINC01021598">
    <property type="protein sequence ID" value="SVA89478.1"/>
    <property type="molecule type" value="Genomic_DNA"/>
</dbReference>
<sequence>MLKAQSRIDGPLVWVLKDERPGTGNQAVGVADAIKVKYQIKKLELSAFGRLPNLLLGGSLRTITSNAKKCILPPWPDLVISAGRRAASVALHIKRKSEGRTFICQIMFPGDGLVAELDLVAVPKHDQIEGRNIWSITGAPNRITDVVLSEARSRWQQEFSQLPRPIVGLILGGATKRMPLGTKQVEELAQLIADHNRTSGGSIIVTTSRRTGKAADTLFEKLSKLGRETVYFHRWNEGNENPYLGILSYSDILIVTGDSITMLSEACAAPGGVYIYTPTEFSSVKHLRFHAELYAMDAARPLQNELKHWKSVQFNSANDVAKEINLRLGW</sequence>
<name>A0A381ZJG5_9ZZZZ</name>
<reference evidence="1" key="1">
    <citation type="submission" date="2018-05" db="EMBL/GenBank/DDBJ databases">
        <authorList>
            <person name="Lanie J.A."/>
            <person name="Ng W.-L."/>
            <person name="Kazmierczak K.M."/>
            <person name="Andrzejewski T.M."/>
            <person name="Davidsen T.M."/>
            <person name="Wayne K.J."/>
            <person name="Tettelin H."/>
            <person name="Glass J.I."/>
            <person name="Rusch D."/>
            <person name="Podicherti R."/>
            <person name="Tsui H.-C.T."/>
            <person name="Winkler M.E."/>
        </authorList>
    </citation>
    <scope>NUCLEOTIDE SEQUENCE</scope>
</reference>
<accession>A0A381ZJG5</accession>
<dbReference type="PANTHER" id="PTHR33986:SF15">
    <property type="entry name" value="MITOCHONDRIAL FISSION PROTEIN ELM1"/>
    <property type="match status" value="1"/>
</dbReference>
<evidence type="ECO:0000313" key="1">
    <source>
        <dbReference type="EMBL" id="SVA89478.1"/>
    </source>
</evidence>
<organism evidence="1">
    <name type="scientific">marine metagenome</name>
    <dbReference type="NCBI Taxonomy" id="408172"/>
    <lineage>
        <taxon>unclassified sequences</taxon>
        <taxon>metagenomes</taxon>
        <taxon>ecological metagenomes</taxon>
    </lineage>
</organism>
<proteinExistence type="predicted"/>
<dbReference type="InterPro" id="IPR009367">
    <property type="entry name" value="Elm1-like"/>
</dbReference>
<dbReference type="AlphaFoldDB" id="A0A381ZJG5"/>